<dbReference type="FunFam" id="3.30.200.20:FF:000087">
    <property type="entry name" value="Dual specificity tyrosine-phosphorylation-regulated kinase 1A"/>
    <property type="match status" value="1"/>
</dbReference>
<dbReference type="GO" id="GO:0004712">
    <property type="term" value="F:protein serine/threonine/tyrosine kinase activity"/>
    <property type="evidence" value="ECO:0007669"/>
    <property type="project" value="UniProtKB-EC"/>
</dbReference>
<feature type="region of interest" description="Disordered" evidence="12">
    <location>
        <begin position="668"/>
        <end position="733"/>
    </location>
</feature>
<gene>
    <name evidence="14" type="ORF">FFLO_00066</name>
</gene>
<dbReference type="Pfam" id="PF00069">
    <property type="entry name" value="Pkinase"/>
    <property type="match status" value="1"/>
</dbReference>
<evidence type="ECO:0000256" key="1">
    <source>
        <dbReference type="ARBA" id="ARBA00008867"/>
    </source>
</evidence>
<comment type="catalytic activity">
    <reaction evidence="8">
        <text>L-seryl-[protein] + ATP = O-phospho-L-seryl-[protein] + ADP + H(+)</text>
        <dbReference type="Rhea" id="RHEA:17989"/>
        <dbReference type="Rhea" id="RHEA-COMP:9863"/>
        <dbReference type="Rhea" id="RHEA-COMP:11604"/>
        <dbReference type="ChEBI" id="CHEBI:15378"/>
        <dbReference type="ChEBI" id="CHEBI:29999"/>
        <dbReference type="ChEBI" id="CHEBI:30616"/>
        <dbReference type="ChEBI" id="CHEBI:83421"/>
        <dbReference type="ChEBI" id="CHEBI:456216"/>
        <dbReference type="EC" id="2.7.12.1"/>
    </reaction>
</comment>
<evidence type="ECO:0000256" key="5">
    <source>
        <dbReference type="ARBA" id="ARBA00022741"/>
    </source>
</evidence>
<dbReference type="InterPro" id="IPR011009">
    <property type="entry name" value="Kinase-like_dom_sf"/>
</dbReference>
<sequence>MHTSRSGLLPSIAGSPATQNKTKAASPSPSTTQTHARTMLSSTPTKIPRMASRTSLVNSVGVSGQAPPLPVKSAINHSLPVTRERTVTGPAAVSSSMLSEFGYGQPDKSRVGSRLYAKNGTAELPRADQSPTSISSQGTILASRGSVDTGASSSKRNLPMLPDGSDPNKTLKAKVLPRDLSGGSLRRTSLTSQSNGPTASPIATPSKMDKVPNRLAVPSYARIPHSSSTSNMSGRSSRSQSPQTSTVDEDEHKGNEEMAQFFKRQRSKQARGEIKSPEIEAMLNFPDDMEPGKELSPHAFIKSHFESLSLLERREILDYQSIWYSGQKGKKNQATPESTANNHGYDDERGDYIHIQGDHLAYRYEIMCLLGKGSFGQVLQCRDHKTGQCVAIKIIRNKKRFHSQALVEVKILENLVKWDPEDKHNLIKINQHFYFRGHLCIVTELLSINLYEMVKANSFVGFSTTLIRRFTVQLLSSLQVMRNNRVIHCDLKPENILLRHPAKSGLKVIDFGSSCFEHEKVYTYIQSRFYRSPEIILGCSYHTAIDMWSLGCIIAELYTGYPIFPGENEQEQLACIMEVLGAPDRSTVEKSTRKKNFFDSLGQPKIVANSKGKRRRPGSKTLQQVLKADDDQFIDFIAKCLTWDPERRLKPAAAMRHPWIIGARKVPASNAPPASAIHSRLSSITATPSRKSNGSENGKPRISEPSPLTARKTLSGLPASSSGNFASQSSRIARPTQFNSSRSIAQVSCWLTHLSILLRNV</sequence>
<evidence type="ECO:0000256" key="10">
    <source>
        <dbReference type="ARBA" id="ARBA00051680"/>
    </source>
</evidence>
<evidence type="ECO:0000313" key="14">
    <source>
        <dbReference type="EMBL" id="KAG7580095.1"/>
    </source>
</evidence>
<keyword evidence="15" id="KW-1185">Reference proteome</keyword>
<proteinExistence type="inferred from homology"/>
<evidence type="ECO:0000256" key="7">
    <source>
        <dbReference type="ARBA" id="ARBA00022840"/>
    </source>
</evidence>
<feature type="compositionally biased region" description="Polar residues" evidence="12">
    <location>
        <begin position="186"/>
        <end position="203"/>
    </location>
</feature>
<dbReference type="PANTHER" id="PTHR24058">
    <property type="entry name" value="DUAL SPECIFICITY PROTEIN KINASE"/>
    <property type="match status" value="1"/>
</dbReference>
<evidence type="ECO:0000256" key="4">
    <source>
        <dbReference type="ARBA" id="ARBA00022679"/>
    </source>
</evidence>
<keyword evidence="5 11" id="KW-0547">Nucleotide-binding</keyword>
<dbReference type="SUPFAM" id="SSF56112">
    <property type="entry name" value="Protein kinase-like (PK-like)"/>
    <property type="match status" value="1"/>
</dbReference>
<feature type="compositionally biased region" description="Polar residues" evidence="12">
    <location>
        <begin position="129"/>
        <end position="140"/>
    </location>
</feature>
<feature type="compositionally biased region" description="Low complexity" evidence="12">
    <location>
        <begin position="226"/>
        <end position="245"/>
    </location>
</feature>
<keyword evidence="3" id="KW-0723">Serine/threonine-protein kinase</keyword>
<dbReference type="InterPro" id="IPR000719">
    <property type="entry name" value="Prot_kinase_dom"/>
</dbReference>
<evidence type="ECO:0000259" key="13">
    <source>
        <dbReference type="PROSITE" id="PS50011"/>
    </source>
</evidence>
<keyword evidence="6" id="KW-0418">Kinase</keyword>
<dbReference type="Proteomes" id="UP000812966">
    <property type="component" value="Unassembled WGS sequence"/>
</dbReference>
<comment type="similarity">
    <text evidence="1">Belongs to the protein kinase superfamily. CMGC Ser/Thr protein kinase family. MNB/DYRK subfamily.</text>
</comment>
<dbReference type="AlphaFoldDB" id="A0A8K0JT20"/>
<feature type="domain" description="Protein kinase" evidence="13">
    <location>
        <begin position="364"/>
        <end position="660"/>
    </location>
</feature>
<dbReference type="SMART" id="SM00220">
    <property type="entry name" value="S_TKc"/>
    <property type="match status" value="1"/>
</dbReference>
<evidence type="ECO:0000313" key="15">
    <source>
        <dbReference type="Proteomes" id="UP000812966"/>
    </source>
</evidence>
<dbReference type="PANTHER" id="PTHR24058:SF22">
    <property type="entry name" value="DUAL SPECIFICITY TYROSINE-PHOSPHORYLATION-REGULATED KINASE 4"/>
    <property type="match status" value="1"/>
</dbReference>
<dbReference type="Gene3D" id="1.10.510.10">
    <property type="entry name" value="Transferase(Phosphotransferase) domain 1"/>
    <property type="match status" value="1"/>
</dbReference>
<evidence type="ECO:0000256" key="9">
    <source>
        <dbReference type="ARBA" id="ARBA00049308"/>
    </source>
</evidence>
<dbReference type="GO" id="GO:0004674">
    <property type="term" value="F:protein serine/threonine kinase activity"/>
    <property type="evidence" value="ECO:0007669"/>
    <property type="project" value="UniProtKB-KW"/>
</dbReference>
<feature type="region of interest" description="Disordered" evidence="12">
    <location>
        <begin position="1"/>
        <end position="71"/>
    </location>
</feature>
<dbReference type="FunFam" id="1.10.510.10:FF:000112">
    <property type="entry name" value="Putative dual specificity tyrosine-phosphorylation-regulated kinase 2"/>
    <property type="match status" value="1"/>
</dbReference>
<keyword evidence="4" id="KW-0808">Transferase</keyword>
<feature type="compositionally biased region" description="Polar residues" evidence="12">
    <location>
        <begin position="16"/>
        <end position="45"/>
    </location>
</feature>
<feature type="compositionally biased region" description="Polar residues" evidence="12">
    <location>
        <begin position="52"/>
        <end position="62"/>
    </location>
</feature>
<dbReference type="CDD" id="cd14210">
    <property type="entry name" value="PKc_DYRK"/>
    <property type="match status" value="1"/>
</dbReference>
<dbReference type="PROSITE" id="PS00108">
    <property type="entry name" value="PROTEIN_KINASE_ST"/>
    <property type="match status" value="1"/>
</dbReference>
<protein>
    <recommendedName>
        <fullName evidence="2">dual-specificity kinase</fullName>
        <ecNumber evidence="2">2.7.12.1</ecNumber>
    </recommendedName>
</protein>
<name>A0A8K0JT20_9TREE</name>
<dbReference type="EMBL" id="JABELV010000001">
    <property type="protein sequence ID" value="KAG7580095.1"/>
    <property type="molecule type" value="Genomic_DNA"/>
</dbReference>
<comment type="caution">
    <text evidence="14">The sequence shown here is derived from an EMBL/GenBank/DDBJ whole genome shotgun (WGS) entry which is preliminary data.</text>
</comment>
<feature type="binding site" evidence="11">
    <location>
        <position position="393"/>
    </location>
    <ligand>
        <name>ATP</name>
        <dbReference type="ChEBI" id="CHEBI:30616"/>
    </ligand>
</feature>
<dbReference type="PROSITE" id="PS00107">
    <property type="entry name" value="PROTEIN_KINASE_ATP"/>
    <property type="match status" value="1"/>
</dbReference>
<dbReference type="GO" id="GO:0005524">
    <property type="term" value="F:ATP binding"/>
    <property type="evidence" value="ECO:0007669"/>
    <property type="project" value="UniProtKB-UniRule"/>
</dbReference>
<evidence type="ECO:0000256" key="2">
    <source>
        <dbReference type="ARBA" id="ARBA00013203"/>
    </source>
</evidence>
<feature type="compositionally biased region" description="Low complexity" evidence="12">
    <location>
        <begin position="720"/>
        <end position="730"/>
    </location>
</feature>
<dbReference type="EC" id="2.7.12.1" evidence="2"/>
<feature type="region of interest" description="Disordered" evidence="12">
    <location>
        <begin position="121"/>
        <end position="254"/>
    </location>
</feature>
<organism evidence="14 15">
    <name type="scientific">Filobasidium floriforme</name>
    <dbReference type="NCBI Taxonomy" id="5210"/>
    <lineage>
        <taxon>Eukaryota</taxon>
        <taxon>Fungi</taxon>
        <taxon>Dikarya</taxon>
        <taxon>Basidiomycota</taxon>
        <taxon>Agaricomycotina</taxon>
        <taxon>Tremellomycetes</taxon>
        <taxon>Filobasidiales</taxon>
        <taxon>Filobasidiaceae</taxon>
        <taxon>Filobasidium</taxon>
    </lineage>
</organism>
<dbReference type="Gene3D" id="3.30.10.30">
    <property type="entry name" value="DYRK"/>
    <property type="match status" value="1"/>
</dbReference>
<evidence type="ECO:0000256" key="8">
    <source>
        <dbReference type="ARBA" id="ARBA00049003"/>
    </source>
</evidence>
<feature type="compositionally biased region" description="Polar residues" evidence="12">
    <location>
        <begin position="680"/>
        <end position="696"/>
    </location>
</feature>
<evidence type="ECO:0000256" key="12">
    <source>
        <dbReference type="SAM" id="MobiDB-lite"/>
    </source>
</evidence>
<dbReference type="InterPro" id="IPR017441">
    <property type="entry name" value="Protein_kinase_ATP_BS"/>
</dbReference>
<evidence type="ECO:0000256" key="6">
    <source>
        <dbReference type="ARBA" id="ARBA00022777"/>
    </source>
</evidence>
<comment type="catalytic activity">
    <reaction evidence="9">
        <text>L-threonyl-[protein] + ATP = O-phospho-L-threonyl-[protein] + ADP + H(+)</text>
        <dbReference type="Rhea" id="RHEA:46608"/>
        <dbReference type="Rhea" id="RHEA-COMP:11060"/>
        <dbReference type="Rhea" id="RHEA-COMP:11605"/>
        <dbReference type="ChEBI" id="CHEBI:15378"/>
        <dbReference type="ChEBI" id="CHEBI:30013"/>
        <dbReference type="ChEBI" id="CHEBI:30616"/>
        <dbReference type="ChEBI" id="CHEBI:61977"/>
        <dbReference type="ChEBI" id="CHEBI:456216"/>
        <dbReference type="EC" id="2.7.12.1"/>
    </reaction>
</comment>
<dbReference type="InterPro" id="IPR008271">
    <property type="entry name" value="Ser/Thr_kinase_AS"/>
</dbReference>
<accession>A0A8K0JT20</accession>
<dbReference type="PROSITE" id="PS50011">
    <property type="entry name" value="PROTEIN_KINASE_DOM"/>
    <property type="match status" value="1"/>
</dbReference>
<evidence type="ECO:0000256" key="11">
    <source>
        <dbReference type="PROSITE-ProRule" id="PRU10141"/>
    </source>
</evidence>
<keyword evidence="7 11" id="KW-0067">ATP-binding</keyword>
<comment type="catalytic activity">
    <reaction evidence="10">
        <text>L-tyrosyl-[protein] + ATP = O-phospho-L-tyrosyl-[protein] + ADP + H(+)</text>
        <dbReference type="Rhea" id="RHEA:10596"/>
        <dbReference type="Rhea" id="RHEA-COMP:10136"/>
        <dbReference type="Rhea" id="RHEA-COMP:20101"/>
        <dbReference type="ChEBI" id="CHEBI:15378"/>
        <dbReference type="ChEBI" id="CHEBI:30616"/>
        <dbReference type="ChEBI" id="CHEBI:46858"/>
        <dbReference type="ChEBI" id="CHEBI:61978"/>
        <dbReference type="ChEBI" id="CHEBI:456216"/>
        <dbReference type="EC" id="2.7.12.1"/>
    </reaction>
</comment>
<dbReference type="Gene3D" id="3.30.200.20">
    <property type="entry name" value="Phosphorylase Kinase, domain 1"/>
    <property type="match status" value="1"/>
</dbReference>
<dbReference type="GO" id="GO:0005737">
    <property type="term" value="C:cytoplasm"/>
    <property type="evidence" value="ECO:0007669"/>
    <property type="project" value="TreeGrafter"/>
</dbReference>
<reference evidence="14" key="1">
    <citation type="submission" date="2020-04" db="EMBL/GenBank/DDBJ databases">
        <title>Analysis of mating type loci in Filobasidium floriforme.</title>
        <authorList>
            <person name="Nowrousian M."/>
        </authorList>
    </citation>
    <scope>NUCLEOTIDE SEQUENCE</scope>
    <source>
        <strain evidence="14">CBS 6242</strain>
    </source>
</reference>
<evidence type="ECO:0000256" key="3">
    <source>
        <dbReference type="ARBA" id="ARBA00022527"/>
    </source>
</evidence>
<dbReference type="GO" id="GO:0005856">
    <property type="term" value="C:cytoskeleton"/>
    <property type="evidence" value="ECO:0007669"/>
    <property type="project" value="TreeGrafter"/>
</dbReference>
<dbReference type="InterPro" id="IPR042521">
    <property type="entry name" value="DYRK"/>
</dbReference>
<dbReference type="InterPro" id="IPR050494">
    <property type="entry name" value="Ser_Thr_dual-spec_kinase"/>
</dbReference>